<evidence type="ECO:0000313" key="4">
    <source>
        <dbReference type="Proteomes" id="UP000377803"/>
    </source>
</evidence>
<feature type="transmembrane region" description="Helical" evidence="2">
    <location>
        <begin position="6"/>
        <end position="24"/>
    </location>
</feature>
<protein>
    <submittedName>
        <fullName evidence="3">Uncharacterized protein</fullName>
    </submittedName>
</protein>
<dbReference type="RefSeq" id="WP_153550575.1">
    <property type="nucleotide sequence ID" value="NZ_CP040089.1"/>
</dbReference>
<gene>
    <name evidence="3" type="ORF">LC1Nh_0950</name>
</gene>
<organism evidence="3 4">
    <name type="scientific">Candidatus Nanohalobium constans</name>
    <dbReference type="NCBI Taxonomy" id="2565781"/>
    <lineage>
        <taxon>Archaea</taxon>
        <taxon>Candidatus Nanohalarchaeota</taxon>
        <taxon>Candidatus Nanohalobia</taxon>
        <taxon>Candidatus Nanohalobiales</taxon>
        <taxon>Candidatus Nanohalobiaceae</taxon>
        <taxon>Candidatus Nanohalobium</taxon>
    </lineage>
</organism>
<dbReference type="GeneID" id="42365342"/>
<dbReference type="AlphaFoldDB" id="A0A5Q0UGR0"/>
<feature type="compositionally biased region" description="Basic and acidic residues" evidence="1">
    <location>
        <begin position="202"/>
        <end position="221"/>
    </location>
</feature>
<keyword evidence="4" id="KW-1185">Reference proteome</keyword>
<dbReference type="KEGG" id="ncon:LC1Nh_0950"/>
<name>A0A5Q0UGR0_9ARCH</name>
<dbReference type="EMBL" id="CP040089">
    <property type="protein sequence ID" value="QGA80832.1"/>
    <property type="molecule type" value="Genomic_DNA"/>
</dbReference>
<accession>A0A5Q0UGR0</accession>
<evidence type="ECO:0000256" key="2">
    <source>
        <dbReference type="SAM" id="Phobius"/>
    </source>
</evidence>
<keyword evidence="2" id="KW-0812">Transmembrane</keyword>
<sequence length="332" mass="37442">MNKGLVTVIIPIFTVVFIGSGTLYSSVMITDSFKETIEYNTGDPAKMSETKLKADLYPEKMRKELNFSINKKVTDNDRTDITGRDNLIQKHKSEVLSHVKTQNRVEDCGKPPINSLNLNNDVYSLVFEEEFIDCSSSSAEVQIPFDASNIRVDKSRTHYIDMLIHSTSVRDNFIEKLPDKQPEYSGDSGGNSCPEDLDDEKEDAREDAENKYENSDLADKHSDALEAASLPPEPVEADSSQDADKSFSTTLKDEETCRYRDGCNSRDKDGRCIEPDYSTGRTYDVSATLTIEGIDGNFKFENEEVDLLTDVDENGDLQYKNPIYRFQASKTY</sequence>
<dbReference type="Proteomes" id="UP000377803">
    <property type="component" value="Chromosome"/>
</dbReference>
<keyword evidence="2" id="KW-0472">Membrane</keyword>
<feature type="region of interest" description="Disordered" evidence="1">
    <location>
        <begin position="178"/>
        <end position="221"/>
    </location>
</feature>
<evidence type="ECO:0000256" key="1">
    <source>
        <dbReference type="SAM" id="MobiDB-lite"/>
    </source>
</evidence>
<proteinExistence type="predicted"/>
<keyword evidence="2" id="KW-1133">Transmembrane helix</keyword>
<reference evidence="4" key="1">
    <citation type="submission" date="2019-05" db="EMBL/GenBank/DDBJ databases">
        <title>Candidatus Nanohalobium constans, a novel model system to study the DPANN nano-sized archaea: genomic and physiological characterization of a nanoarchaeon co-cultured with its chitinotrophic host.</title>
        <authorList>
            <person name="La Cono V."/>
            <person name="Arcadi E."/>
            <person name="Crisafi F."/>
            <person name="Denaro R."/>
            <person name="La Spada G."/>
            <person name="Messina E."/>
            <person name="Smedile F."/>
            <person name="Toshchakov S.V."/>
            <person name="Shevchenko M.A."/>
            <person name="Golyshin P.N."/>
            <person name="Golyshina O.V."/>
            <person name="Ferrer M."/>
            <person name="Rohde M."/>
            <person name="Mushegian A."/>
            <person name="Sorokin D.Y."/>
            <person name="Giuliano L."/>
            <person name="Yakimov M.M."/>
        </authorList>
    </citation>
    <scope>NUCLEOTIDE SEQUENCE [LARGE SCALE GENOMIC DNA]</scope>
    <source>
        <strain evidence="4">LC1Nh</strain>
    </source>
</reference>
<evidence type="ECO:0000313" key="3">
    <source>
        <dbReference type="EMBL" id="QGA80832.1"/>
    </source>
</evidence>